<dbReference type="Proteomes" id="UP000736787">
    <property type="component" value="Unassembled WGS sequence"/>
</dbReference>
<organism evidence="1 2">
    <name type="scientific">Phytophthora cactorum</name>
    <dbReference type="NCBI Taxonomy" id="29920"/>
    <lineage>
        <taxon>Eukaryota</taxon>
        <taxon>Sar</taxon>
        <taxon>Stramenopiles</taxon>
        <taxon>Oomycota</taxon>
        <taxon>Peronosporomycetes</taxon>
        <taxon>Peronosporales</taxon>
        <taxon>Peronosporaceae</taxon>
        <taxon>Phytophthora</taxon>
    </lineage>
</organism>
<proteinExistence type="predicted"/>
<evidence type="ECO:0000313" key="1">
    <source>
        <dbReference type="EMBL" id="KAG2893981.1"/>
    </source>
</evidence>
<name>A0A8T1B2D5_9STRA</name>
<dbReference type="AlphaFoldDB" id="A0A8T1B2D5"/>
<accession>A0A8T1B2D5</accession>
<dbReference type="PANTHER" id="PTHR40866:SF1">
    <property type="entry name" value="BED-TYPE DOMAIN-CONTAINING PROTEIN"/>
    <property type="match status" value="1"/>
</dbReference>
<gene>
    <name evidence="1" type="ORF">PC117_g23626</name>
</gene>
<dbReference type="VEuPathDB" id="FungiDB:PC110_g21816"/>
<sequence length="134" mass="15659">MVKRYFELLEFIDVEDDDIMELLPPRRQTSDSLQGRDVDLLDVPLWFDELISVKPHYARFIGPRTNIVHSPYFESECVRVLGGNADRLTRAEKVALQPFAVTAPADARESLEEQQDSFVERLRKCRRLYEERSS</sequence>
<reference evidence="1" key="1">
    <citation type="submission" date="2018-10" db="EMBL/GenBank/DDBJ databases">
        <title>Effector identification in a new, highly contiguous assembly of the strawberry crown rot pathogen Phytophthora cactorum.</title>
        <authorList>
            <person name="Armitage A.D."/>
            <person name="Nellist C.F."/>
            <person name="Bates H."/>
            <person name="Vickerstaff R.J."/>
            <person name="Harrison R.J."/>
        </authorList>
    </citation>
    <scope>NUCLEOTIDE SEQUENCE</scope>
    <source>
        <strain evidence="1">4040</strain>
    </source>
</reference>
<dbReference type="PANTHER" id="PTHR40866">
    <property type="entry name" value="BED-TYPE DOMAIN-CONTAINING PROTEIN"/>
    <property type="match status" value="1"/>
</dbReference>
<protein>
    <submittedName>
        <fullName evidence="1">Uncharacterized protein</fullName>
    </submittedName>
</protein>
<dbReference type="EMBL" id="RCMK01001456">
    <property type="protein sequence ID" value="KAG2893981.1"/>
    <property type="molecule type" value="Genomic_DNA"/>
</dbReference>
<evidence type="ECO:0000313" key="2">
    <source>
        <dbReference type="Proteomes" id="UP000736787"/>
    </source>
</evidence>
<comment type="caution">
    <text evidence="1">The sequence shown here is derived from an EMBL/GenBank/DDBJ whole genome shotgun (WGS) entry which is preliminary data.</text>
</comment>